<evidence type="ECO:0000259" key="5">
    <source>
        <dbReference type="PROSITE" id="PS50109"/>
    </source>
</evidence>
<comment type="catalytic activity">
    <reaction evidence="1">
        <text>ATP + protein L-histidine = ADP + protein N-phospho-L-histidine.</text>
        <dbReference type="EC" id="2.7.13.3"/>
    </reaction>
</comment>
<evidence type="ECO:0000256" key="4">
    <source>
        <dbReference type="PROSITE-ProRule" id="PRU00169"/>
    </source>
</evidence>
<proteinExistence type="predicted"/>
<dbReference type="PROSITE" id="PS50110">
    <property type="entry name" value="RESPONSE_REGULATORY"/>
    <property type="match status" value="1"/>
</dbReference>
<dbReference type="Pfam" id="PF00072">
    <property type="entry name" value="Response_reg"/>
    <property type="match status" value="1"/>
</dbReference>
<dbReference type="InterPro" id="IPR001789">
    <property type="entry name" value="Sig_transdc_resp-reg_receiver"/>
</dbReference>
<dbReference type="InterPro" id="IPR005467">
    <property type="entry name" value="His_kinase_dom"/>
</dbReference>
<dbReference type="SMART" id="SM00448">
    <property type="entry name" value="REC"/>
    <property type="match status" value="1"/>
</dbReference>
<dbReference type="CDD" id="cd00088">
    <property type="entry name" value="HPT"/>
    <property type="match status" value="1"/>
</dbReference>
<dbReference type="Pfam" id="PF01627">
    <property type="entry name" value="Hpt"/>
    <property type="match status" value="1"/>
</dbReference>
<dbReference type="Proteomes" id="UP001232493">
    <property type="component" value="Chromosome"/>
</dbReference>
<dbReference type="InterPro" id="IPR008207">
    <property type="entry name" value="Sig_transdc_His_kin_Hpt_dom"/>
</dbReference>
<dbReference type="PANTHER" id="PTHR43395">
    <property type="entry name" value="SENSOR HISTIDINE KINASE CHEA"/>
    <property type="match status" value="1"/>
</dbReference>
<dbReference type="InterPro" id="IPR051315">
    <property type="entry name" value="Bact_Chemotaxis_CheA"/>
</dbReference>
<dbReference type="InterPro" id="IPR003594">
    <property type="entry name" value="HATPase_dom"/>
</dbReference>
<dbReference type="EMBL" id="CP069362">
    <property type="protein sequence ID" value="WGS64397.1"/>
    <property type="molecule type" value="Genomic_DNA"/>
</dbReference>
<dbReference type="Gene3D" id="3.30.565.10">
    <property type="entry name" value="Histidine kinase-like ATPase, C-terminal domain"/>
    <property type="match status" value="1"/>
</dbReference>
<dbReference type="SUPFAM" id="SSF55874">
    <property type="entry name" value="ATPase domain of HSP90 chaperone/DNA topoisomerase II/histidine kinase"/>
    <property type="match status" value="1"/>
</dbReference>
<gene>
    <name evidence="8" type="ORF">JRV97_08445</name>
</gene>
<evidence type="ECO:0000259" key="6">
    <source>
        <dbReference type="PROSITE" id="PS50110"/>
    </source>
</evidence>
<dbReference type="InterPro" id="IPR004358">
    <property type="entry name" value="Sig_transdc_His_kin-like_C"/>
</dbReference>
<dbReference type="EC" id="2.7.13.3" evidence="2"/>
<keyword evidence="9" id="KW-1185">Reference proteome</keyword>
<dbReference type="PRINTS" id="PR00344">
    <property type="entry name" value="BCTRLSENSOR"/>
</dbReference>
<feature type="domain" description="HPt" evidence="7">
    <location>
        <begin position="1"/>
        <end position="101"/>
    </location>
</feature>
<dbReference type="PROSITE" id="PS50109">
    <property type="entry name" value="HIS_KIN"/>
    <property type="match status" value="1"/>
</dbReference>
<dbReference type="Gene3D" id="1.20.120.160">
    <property type="entry name" value="HPT domain"/>
    <property type="match status" value="1"/>
</dbReference>
<accession>A0ABY8PP36</accession>
<dbReference type="PANTHER" id="PTHR43395:SF1">
    <property type="entry name" value="CHEMOTAXIS PROTEIN CHEA"/>
    <property type="match status" value="1"/>
</dbReference>
<dbReference type="Gene3D" id="3.40.50.2300">
    <property type="match status" value="1"/>
</dbReference>
<dbReference type="SUPFAM" id="SSF52172">
    <property type="entry name" value="CheY-like"/>
    <property type="match status" value="1"/>
</dbReference>
<reference evidence="8 9" key="1">
    <citation type="submission" date="2021-02" db="EMBL/GenBank/DDBJ databases">
        <title>Characterization of Marinitoga sp. nov. str. BP5-C20A.</title>
        <authorList>
            <person name="Erauso G."/>
            <person name="Postec A."/>
        </authorList>
    </citation>
    <scope>NUCLEOTIDE SEQUENCE [LARGE SCALE GENOMIC DNA]</scope>
    <source>
        <strain evidence="8 9">BP5-C20A</strain>
    </source>
</reference>
<dbReference type="PROSITE" id="PS50894">
    <property type="entry name" value="HPT"/>
    <property type="match status" value="1"/>
</dbReference>
<evidence type="ECO:0000256" key="3">
    <source>
        <dbReference type="PROSITE-ProRule" id="PRU00110"/>
    </source>
</evidence>
<feature type="domain" description="Response regulatory" evidence="6">
    <location>
        <begin position="471"/>
        <end position="582"/>
    </location>
</feature>
<dbReference type="Pfam" id="PF02518">
    <property type="entry name" value="HATPase_c"/>
    <property type="match status" value="1"/>
</dbReference>
<evidence type="ECO:0000259" key="7">
    <source>
        <dbReference type="PROSITE" id="PS50894"/>
    </source>
</evidence>
<feature type="modified residue" description="4-aspartylphosphate" evidence="4">
    <location>
        <position position="517"/>
    </location>
</feature>
<evidence type="ECO:0000256" key="1">
    <source>
        <dbReference type="ARBA" id="ARBA00000085"/>
    </source>
</evidence>
<dbReference type="InterPro" id="IPR036641">
    <property type="entry name" value="HPT_dom_sf"/>
</dbReference>
<dbReference type="CDD" id="cd17574">
    <property type="entry name" value="REC_OmpR"/>
    <property type="match status" value="1"/>
</dbReference>
<dbReference type="InterPro" id="IPR036890">
    <property type="entry name" value="HATPase_C_sf"/>
</dbReference>
<name>A0ABY8PP36_9BACT</name>
<organism evidence="8 9">
    <name type="scientific">Marinitoga aeolica</name>
    <dbReference type="NCBI Taxonomy" id="2809031"/>
    <lineage>
        <taxon>Bacteria</taxon>
        <taxon>Thermotogati</taxon>
        <taxon>Thermotogota</taxon>
        <taxon>Thermotogae</taxon>
        <taxon>Petrotogales</taxon>
        <taxon>Petrotogaceae</taxon>
        <taxon>Marinitoga</taxon>
    </lineage>
</organism>
<sequence length="584" mass="66130">MEFMDIYFAEMEEKLNEAIDLMKKYLQLHDPVIVKDLYRIYHTLKGSAGLVGLPKIGEFMHKLESAFKEKLNEDLDEEFIARVIKISTEIINKKNDLTDEEVNYFESILNGEISLKEGTVGNIESEKISVELLEKFYERILKLENNLINKNYTIALKEAKNLRFYTQNLIEENKFISIYNIIKSFENLVFQEAVFNKKKVNLNIEVENTKIEKDDAESLKDVLVHLIKNSIAHGIESPKERKEKGKNEVGNISVKSYIKNDFIYLEVIDDGKGIDLEKVKEKAEKLGYSNVDPLEVIFYSGFSTKDSADQSSGRGVGLDSVKAFAEAKGGFVKLETTKDKGSKFIISFKTKITSKKVLVIKRSDNIFSVDSNDIKEVINKIEVIDGKINYGNKLLDIIDYGNGTIKFAVITKNNRAIIADEIIGHFEAFISPYNFNEIVGFAKNIFSFPIPIISPEKALSKEENIDINKKTVLVLDDSVLTRFVISRMIKNNGYNVIEAETGEEAIKKKGYDVAIVDVELPGINGYEVVKHIKKENKDIPVIMLSTKSSTEDIKKGLDSGANAYVVKGENTEKILNLLNKFLRG</sequence>
<dbReference type="RefSeq" id="WP_280998028.1">
    <property type="nucleotide sequence ID" value="NZ_CP069362.1"/>
</dbReference>
<protein>
    <recommendedName>
        <fullName evidence="2">histidine kinase</fullName>
        <ecNumber evidence="2">2.7.13.3</ecNumber>
    </recommendedName>
</protein>
<dbReference type="InterPro" id="IPR011006">
    <property type="entry name" value="CheY-like_superfamily"/>
</dbReference>
<evidence type="ECO:0000313" key="8">
    <source>
        <dbReference type="EMBL" id="WGS64397.1"/>
    </source>
</evidence>
<feature type="modified residue" description="Phosphohistidine" evidence="3">
    <location>
        <position position="42"/>
    </location>
</feature>
<evidence type="ECO:0000313" key="9">
    <source>
        <dbReference type="Proteomes" id="UP001232493"/>
    </source>
</evidence>
<dbReference type="SMART" id="SM00387">
    <property type="entry name" value="HATPase_c"/>
    <property type="match status" value="1"/>
</dbReference>
<dbReference type="SUPFAM" id="SSF47226">
    <property type="entry name" value="Histidine-containing phosphotransfer domain, HPT domain"/>
    <property type="match status" value="1"/>
</dbReference>
<keyword evidence="4" id="KW-0597">Phosphoprotein</keyword>
<feature type="domain" description="Histidine kinase" evidence="5">
    <location>
        <begin position="153"/>
        <end position="352"/>
    </location>
</feature>
<evidence type="ECO:0000256" key="2">
    <source>
        <dbReference type="ARBA" id="ARBA00012438"/>
    </source>
</evidence>